<name>A0AAW1DL51_9HEMI</name>
<dbReference type="PANTHER" id="PTHR17611:SF3">
    <property type="entry name" value="DNA SEGMENT, CHR 5, ERATO DOI 579, EXPRESSED"/>
    <property type="match status" value="1"/>
</dbReference>
<feature type="region of interest" description="Disordered" evidence="2">
    <location>
        <begin position="165"/>
        <end position="189"/>
    </location>
</feature>
<feature type="coiled-coil region" evidence="1">
    <location>
        <begin position="90"/>
        <end position="117"/>
    </location>
</feature>
<feature type="region of interest" description="Disordered" evidence="2">
    <location>
        <begin position="402"/>
        <end position="433"/>
    </location>
</feature>
<dbReference type="AlphaFoldDB" id="A0AAW1DL51"/>
<reference evidence="3 4" key="1">
    <citation type="submission" date="2022-12" db="EMBL/GenBank/DDBJ databases">
        <title>Chromosome-level genome assembly of true bugs.</title>
        <authorList>
            <person name="Ma L."/>
            <person name="Li H."/>
        </authorList>
    </citation>
    <scope>NUCLEOTIDE SEQUENCE [LARGE SCALE GENOMIC DNA]</scope>
    <source>
        <strain evidence="3">Lab_2022b</strain>
    </source>
</reference>
<dbReference type="InterPro" id="IPR027871">
    <property type="entry name" value="DUF4603"/>
</dbReference>
<proteinExistence type="predicted"/>
<evidence type="ECO:0000256" key="1">
    <source>
        <dbReference type="SAM" id="Coils"/>
    </source>
</evidence>
<feature type="compositionally biased region" description="Low complexity" evidence="2">
    <location>
        <begin position="421"/>
        <end position="432"/>
    </location>
</feature>
<feature type="region of interest" description="Disordered" evidence="2">
    <location>
        <begin position="495"/>
        <end position="519"/>
    </location>
</feature>
<dbReference type="Proteomes" id="UP001461498">
    <property type="component" value="Unassembled WGS sequence"/>
</dbReference>
<evidence type="ECO:0000313" key="4">
    <source>
        <dbReference type="Proteomes" id="UP001461498"/>
    </source>
</evidence>
<feature type="compositionally biased region" description="Basic and acidic residues" evidence="2">
    <location>
        <begin position="169"/>
        <end position="189"/>
    </location>
</feature>
<organism evidence="3 4">
    <name type="scientific">Rhynocoris fuscipes</name>
    <dbReference type="NCBI Taxonomy" id="488301"/>
    <lineage>
        <taxon>Eukaryota</taxon>
        <taxon>Metazoa</taxon>
        <taxon>Ecdysozoa</taxon>
        <taxon>Arthropoda</taxon>
        <taxon>Hexapoda</taxon>
        <taxon>Insecta</taxon>
        <taxon>Pterygota</taxon>
        <taxon>Neoptera</taxon>
        <taxon>Paraneoptera</taxon>
        <taxon>Hemiptera</taxon>
        <taxon>Heteroptera</taxon>
        <taxon>Panheteroptera</taxon>
        <taxon>Cimicomorpha</taxon>
        <taxon>Reduviidae</taxon>
        <taxon>Harpactorinae</taxon>
        <taxon>Harpactorini</taxon>
        <taxon>Rhynocoris</taxon>
    </lineage>
</organism>
<dbReference type="EMBL" id="JAPXFL010000003">
    <property type="protein sequence ID" value="KAK9509169.1"/>
    <property type="molecule type" value="Genomic_DNA"/>
</dbReference>
<comment type="caution">
    <text evidence="3">The sequence shown here is derived from an EMBL/GenBank/DDBJ whole genome shotgun (WGS) entry which is preliminary data.</text>
</comment>
<accession>A0AAW1DL51</accession>
<evidence type="ECO:0000256" key="2">
    <source>
        <dbReference type="SAM" id="MobiDB-lite"/>
    </source>
</evidence>
<protein>
    <submittedName>
        <fullName evidence="3">Uncharacterized protein</fullName>
    </submittedName>
</protein>
<dbReference type="Pfam" id="PF15376">
    <property type="entry name" value="DUF4603"/>
    <property type="match status" value="1"/>
</dbReference>
<dbReference type="PANTHER" id="PTHR17611">
    <property type="entry name" value="DNA SEGMENT, CHR 5, ERATO DOI 579, EXPRESSED"/>
    <property type="match status" value="1"/>
</dbReference>
<evidence type="ECO:0000313" key="3">
    <source>
        <dbReference type="EMBL" id="KAK9509169.1"/>
    </source>
</evidence>
<keyword evidence="1" id="KW-0175">Coiled coil</keyword>
<keyword evidence="4" id="KW-1185">Reference proteome</keyword>
<gene>
    <name evidence="3" type="ORF">O3M35_006543</name>
</gene>
<sequence>MKFRGANTLPPSIALWLEQQLELRGIDSVIYSRYIISLLNDETFDLNDHKKGNKKLTSWKSCNLEELKRSAVIQCLTEAADQAFEIEKLVDELCTKIKEAEIEEDKCLKEKNNSENVFNFNSQVSSLDLASRYYSAFPALTKGSSLENTFPLTSVWSRSICRALGGGRKRGDSESSPKDNKISKRKENKENVLCGGVSGGLRRMRSRSTVKQSSGHHYRSRALAAKSLDRKEDEINAAMKRTYGAIKTMSGADLGPTEASNVNDDFGSGMGDPRGKKCLNFNQNSLGQLIGFPLSSGATFEEMLPSHRDEKLSRTPGRKFIGGGNNDNCGKIGDQYNAEYYDSADLPVDFQQLLTSPSDISAESSLYKLPQSLSSGCSGAPSGNFIQCGTNITSSIWSDTSEKMEEDESGGSSGNWENACNNNGGIPSGGNSKWSDARSSILSSAWKLPFVYDKDIEGTSLAVNASSGSFFSFFDANTNPALFLNSSDKNVSKVEGNKVGGVDNDSLRSNGCEGGERDDEEEEDLLTSMKTHFRPIKNNDNSCRTDGQASDGGMVGISVGTATGAYKDGSTFSDTSASPVKLDYKRSESGALYLVTTGEKYFEFKRSTPNYLMNLSSQQPQEYSSSSETFVPKFKVRQNEKFCQTDSPSTELESDFFFPGDDRLAEETVSGCYDYDDVEDVVSEETEDSGDWFEGRRNFEDQPRQTIQVSGWVTAWPVTSMDSNTAIWASVGDSNNAKAWMFGKSGNAVCNVVEGGTVHLEDCRMDDRNEDYLRLKDELSEEGEELLSDLSSIHLFLDPERMEDPHPNLQKALTVESGGI</sequence>